<evidence type="ECO:0000313" key="2">
    <source>
        <dbReference type="Proteomes" id="UP001153642"/>
    </source>
</evidence>
<gene>
    <name evidence="1" type="ORF">OSR52_13510</name>
</gene>
<accession>A0ABT6FUF5</accession>
<evidence type="ECO:0000313" key="1">
    <source>
        <dbReference type="EMBL" id="MDG3586886.1"/>
    </source>
</evidence>
<comment type="caution">
    <text evidence="1">The sequence shown here is derived from an EMBL/GenBank/DDBJ whole genome shotgun (WGS) entry which is preliminary data.</text>
</comment>
<dbReference type="Proteomes" id="UP001153642">
    <property type="component" value="Unassembled WGS sequence"/>
</dbReference>
<sequence>MYIKYLFQATNQHGVHSPFVYSLVTKALYKKQKTTEHSLLSEWKKEYSFSFRKQKIINKALNYFNDETYKVNHDNAFRSKKTIYFNLKEKNTREILEKANSYSFFIIDNIGASNALKNQWEAVRCAPIFSISIDFFNIGFLFVRKEQVKEDFKIRI</sequence>
<keyword evidence="2" id="KW-1185">Reference proteome</keyword>
<name>A0ABT6FUF5_9FLAO</name>
<dbReference type="EMBL" id="JAPMUA010000005">
    <property type="protein sequence ID" value="MDG3586886.1"/>
    <property type="molecule type" value="Genomic_DNA"/>
</dbReference>
<reference evidence="1" key="1">
    <citation type="submission" date="2022-11" db="EMBL/GenBank/DDBJ databases">
        <title>High-quality draft genome sequence of Galbibacter sp. strain CMA-7.</title>
        <authorList>
            <person name="Wei L."/>
            <person name="Dong C."/>
            <person name="Shao Z."/>
        </authorList>
    </citation>
    <scope>NUCLEOTIDE SEQUENCE</scope>
    <source>
        <strain evidence="1">CMA-7</strain>
    </source>
</reference>
<organism evidence="1 2">
    <name type="scientific">Galbibacter pacificus</name>
    <dbReference type="NCBI Taxonomy" id="2996052"/>
    <lineage>
        <taxon>Bacteria</taxon>
        <taxon>Pseudomonadati</taxon>
        <taxon>Bacteroidota</taxon>
        <taxon>Flavobacteriia</taxon>
        <taxon>Flavobacteriales</taxon>
        <taxon>Flavobacteriaceae</taxon>
        <taxon>Galbibacter</taxon>
    </lineage>
</organism>
<protein>
    <submittedName>
        <fullName evidence="1">Uncharacterized protein</fullName>
    </submittedName>
</protein>
<proteinExistence type="predicted"/>